<name>A0A3M3K2G2_PSECA</name>
<dbReference type="AlphaFoldDB" id="A0A3M3K2G2"/>
<gene>
    <name evidence="1" type="ORF">ALQ64_03175</name>
</gene>
<evidence type="ECO:0000313" key="1">
    <source>
        <dbReference type="EMBL" id="RMN17116.1"/>
    </source>
</evidence>
<reference evidence="1 2" key="1">
    <citation type="submission" date="2018-08" db="EMBL/GenBank/DDBJ databases">
        <title>Recombination of ecologically and evolutionarily significant loci maintains genetic cohesion in the Pseudomonas syringae species complex.</title>
        <authorList>
            <person name="Dillon M."/>
            <person name="Thakur S."/>
            <person name="Almeida R.N.D."/>
            <person name="Weir B.S."/>
            <person name="Guttman D.S."/>
        </authorList>
    </citation>
    <scope>NUCLEOTIDE SEQUENCE [LARGE SCALE GENOMIC DNA]</scope>
    <source>
        <strain evidence="1 2">ICMP 2821</strain>
    </source>
</reference>
<proteinExistence type="predicted"/>
<dbReference type="EMBL" id="RBOW01001017">
    <property type="protein sequence ID" value="RMN17116.1"/>
    <property type="molecule type" value="Genomic_DNA"/>
</dbReference>
<sequence>MGMRQMESLRDRYNVYVQCATDLSWAVKSFDEWLNS</sequence>
<organism evidence="1 2">
    <name type="scientific">Pseudomonas cannabina</name>
    <dbReference type="NCBI Taxonomy" id="86840"/>
    <lineage>
        <taxon>Bacteria</taxon>
        <taxon>Pseudomonadati</taxon>
        <taxon>Pseudomonadota</taxon>
        <taxon>Gammaproteobacteria</taxon>
        <taxon>Pseudomonadales</taxon>
        <taxon>Pseudomonadaceae</taxon>
        <taxon>Pseudomonas</taxon>
    </lineage>
</organism>
<dbReference type="Proteomes" id="UP000281372">
    <property type="component" value="Unassembled WGS sequence"/>
</dbReference>
<accession>A0A3M3K2G2</accession>
<evidence type="ECO:0000313" key="2">
    <source>
        <dbReference type="Proteomes" id="UP000281372"/>
    </source>
</evidence>
<comment type="caution">
    <text evidence="1">The sequence shown here is derived from an EMBL/GenBank/DDBJ whole genome shotgun (WGS) entry which is preliminary data.</text>
</comment>
<protein>
    <submittedName>
        <fullName evidence="1">Uncharacterized protein</fullName>
    </submittedName>
</protein>